<accession>A0AC61QK06</accession>
<evidence type="ECO:0000313" key="2">
    <source>
        <dbReference type="Proteomes" id="UP000294588"/>
    </source>
</evidence>
<comment type="caution">
    <text evidence="1">The sequence shown here is derived from an EMBL/GenBank/DDBJ whole genome shotgun (WGS) entry which is preliminary data.</text>
</comment>
<organism evidence="1 2">
    <name type="scientific">Candidatus Syntrophosphaera thermopropionivorans</name>
    <dbReference type="NCBI Taxonomy" id="2593015"/>
    <lineage>
        <taxon>Bacteria</taxon>
        <taxon>Pseudomonadati</taxon>
        <taxon>Candidatus Cloacimonadota</taxon>
        <taxon>Candidatus Cloacimonadia</taxon>
        <taxon>Candidatus Cloacimonadales</taxon>
        <taxon>Candidatus Cloacimonadaceae</taxon>
        <taxon>Candidatus Syntrophosphaera</taxon>
    </lineage>
</organism>
<protein>
    <submittedName>
        <fullName evidence="1">Uncharacterized protein</fullName>
    </submittedName>
</protein>
<proteinExistence type="predicted"/>
<keyword evidence="2" id="KW-1185">Reference proteome</keyword>
<evidence type="ECO:0000313" key="1">
    <source>
        <dbReference type="EMBL" id="TDF73668.1"/>
    </source>
</evidence>
<gene>
    <name evidence="1" type="ORF">E0946_02600</name>
</gene>
<dbReference type="Proteomes" id="UP000294588">
    <property type="component" value="Unassembled WGS sequence"/>
</dbReference>
<dbReference type="EMBL" id="SMOG01000004">
    <property type="protein sequence ID" value="TDF73668.1"/>
    <property type="molecule type" value="Genomic_DNA"/>
</dbReference>
<name>A0AC61QK06_9BACT</name>
<sequence length="306" mass="35297">MKKILPLALILLFISYLSAVTIQQKLVNDDNLNVGDRFQLQIYADVPLKSVVVPDTLTSFKIIEVEKKKEPSGKTWLQLTIVPILTGSLSFPKLQVIPEISDGQTYFTDAFRVIVIPVRAENDTTLVDIKPLAKYPLQLPIWVYYLLIAFIIVGIIYLILNRRNRGGKDSTVKETIPSSTSLDPPWKIALKQLDELLSQNLIQKGEYIRHHYELSLILRQFLERKYRFPAVEMTTSEIQQVAERLYIASSQEVLNFLKYCDKVKFAKYIPSQEEIEEYENWLRSWVQSFELVEAQQKLAHGGIEHA</sequence>
<reference evidence="1" key="1">
    <citation type="submission" date="2019-03" db="EMBL/GenBank/DDBJ databases">
        <title>Candidatus Syntrophosphaera thermopropionivorans: a novel player in syntrophic propionate oxidation during anaerobic digestion.</title>
        <authorList>
            <person name="Dyksma S."/>
        </authorList>
    </citation>
    <scope>NUCLEOTIDE SEQUENCE</scope>
    <source>
        <strain evidence="1">W5</strain>
    </source>
</reference>